<dbReference type="KEGG" id="vg:14297477"/>
<evidence type="ECO:0000256" key="1">
    <source>
        <dbReference type="SAM" id="Coils"/>
    </source>
</evidence>
<evidence type="ECO:0000313" key="3">
    <source>
        <dbReference type="EMBL" id="ADX42572.1"/>
    </source>
</evidence>
<dbReference type="EMBL" id="HQ225832">
    <property type="protein sequence ID" value="ADX42572.1"/>
    <property type="molecule type" value="Genomic_DNA"/>
</dbReference>
<evidence type="ECO:0000313" key="4">
    <source>
        <dbReference type="Proteomes" id="UP000002653"/>
    </source>
</evidence>
<feature type="coiled-coil region" evidence="1">
    <location>
        <begin position="118"/>
        <end position="157"/>
    </location>
</feature>
<accession>G4W984</accession>
<organism evidence="3 4">
    <name type="scientific">Tetrasphaera phage TJE1</name>
    <dbReference type="NCBI Taxonomy" id="981335"/>
    <lineage>
        <taxon>Viruses</taxon>
        <taxon>Duplodnaviria</taxon>
        <taxon>Heunggongvirae</taxon>
        <taxon>Uroviricota</taxon>
        <taxon>Caudoviricetes</taxon>
        <taxon>Tijeunavirus</taxon>
        <taxon>Tijeunavirus TJE1</taxon>
    </lineage>
</organism>
<protein>
    <submittedName>
        <fullName evidence="3">Uncharacterized protein</fullName>
    </submittedName>
</protein>
<dbReference type="Proteomes" id="UP000002653">
    <property type="component" value="Segment"/>
</dbReference>
<name>G4W984_9CAUD</name>
<feature type="region of interest" description="Disordered" evidence="2">
    <location>
        <begin position="236"/>
        <end position="296"/>
    </location>
</feature>
<reference evidence="3 4" key="1">
    <citation type="journal article" date="2012" name="Virus Genes">
        <title>Isolation and complete genome sequence of a bacteriophage lysing Tetrasphaera jenkinsii, a filamentous bacteria responsible for bulking in activated sludge.</title>
        <authorList>
            <person name="Petrovski S."/>
            <person name="Tillett D."/>
            <person name="Seviour R.J."/>
        </authorList>
    </citation>
    <scope>NUCLEOTIDE SEQUENCE [LARGE SCALE GENOMIC DNA]</scope>
</reference>
<keyword evidence="4" id="KW-1185">Reference proteome</keyword>
<proteinExistence type="predicted"/>
<keyword evidence="1" id="KW-0175">Coiled coil</keyword>
<dbReference type="GeneID" id="14297477"/>
<evidence type="ECO:0000256" key="2">
    <source>
        <dbReference type="SAM" id="MobiDB-lite"/>
    </source>
</evidence>
<sequence>MSTNEEQYELASDTKLETKDLEVQIVQTIEDVPAGTIKNALVRLSVTDSELAKVKSEVKAVLQTWDGTKKSYEAIKRARLDLVPKRTAIVKEAKAGREEAISVQKLWIGAEKALTGFYAELESECAEFEEKYLAEERRVAEEKAQKERDRIQGLVNQLTPYEWEGNELILAQATPEEFADILSKAKERFAAIEAGRRAEAEREEREARELAEANRKEAERLAKIEADQKAEAEKLRKEREDFERQKREAQEAANRAERERLAKIAEDERKAREAAEAEANRLKDAADARAKEEAELAAKRAEEAHLAALAPDKEKLEAVARGLESTWAKLDLGLTSEEAQGAYIAAETTLKEVIRILRSVK</sequence>
<dbReference type="RefSeq" id="YP_007237964.1">
    <property type="nucleotide sequence ID" value="NC_019930.1"/>
</dbReference>